<sequence length="673" mass="74452">MDSIQIDKELKAFFNETKDIEKADHFKFFDRVTSLQKGSAESTWLAGPKALAHSKQPKLAKAAEILQKKYDKSKKDGLLKSYWKKRKAEEELVDEAMMPLMKLPNENDLQTYLDNLSHSKDNSTTVNFKSLDLDKIRTNDDITSTSSATKAPLVDILTDGGEDSNEENNPSLLNMWTYLDKNPPGFDTTLLFLIETDFGSKVQFVNAIYMHLVRLDELNPWSFGFDKKHCPGTKTNWRFEDEGITSNESLQKKTDDTLQEKTDVPKTPRPTQRYECDDVDLRVTKNNTSIDDHQAYLLLPCVELKVSHADAEIDGAEFSLTPSSTCLSRGCNDDKTRDEVSIMSTSNDRDGQMIVKDDPKPTRVVKDRSICSEKPKVSLHSEQFKQFEGSEYKDTNQITTAIEAASRSSGKPEQVEGVCVDISPCTRHGALGESSATVKNKSLLKTPSQRKEEIEVEAEVEAEVSLTSEDQAEEEPEAAPETLDAALLEEVGWFVAAFQDGPKVTRLSFLGSAVLLTAEVGKRLTRSSVKDRARGVGFDHVVTIMEPSHGAAASVPDDDLVLFVKALVGAVSLSRDCLRSASICASAHGSFAVNFSSWDSARNSLSTLDDQVSEESWTGLQQSQRGCSLATEGQHCRSYPAGARLPAVGTPRGRNFGYPCDRALGERLVNFEA</sequence>
<dbReference type="EMBL" id="JAAAID010000564">
    <property type="protein sequence ID" value="KAG0016105.1"/>
    <property type="molecule type" value="Genomic_DNA"/>
</dbReference>
<evidence type="ECO:0000313" key="3">
    <source>
        <dbReference type="Proteomes" id="UP000703661"/>
    </source>
</evidence>
<comment type="caution">
    <text evidence="2">The sequence shown here is derived from an EMBL/GenBank/DDBJ whole genome shotgun (WGS) entry which is preliminary data.</text>
</comment>
<name>A0A9P6T0G6_9FUNG</name>
<evidence type="ECO:0000313" key="2">
    <source>
        <dbReference type="EMBL" id="KAG0016105.1"/>
    </source>
</evidence>
<keyword evidence="3" id="KW-1185">Reference proteome</keyword>
<organism evidence="2 3">
    <name type="scientific">Entomortierella chlamydospora</name>
    <dbReference type="NCBI Taxonomy" id="101097"/>
    <lineage>
        <taxon>Eukaryota</taxon>
        <taxon>Fungi</taxon>
        <taxon>Fungi incertae sedis</taxon>
        <taxon>Mucoromycota</taxon>
        <taxon>Mortierellomycotina</taxon>
        <taxon>Mortierellomycetes</taxon>
        <taxon>Mortierellales</taxon>
        <taxon>Mortierellaceae</taxon>
        <taxon>Entomortierella</taxon>
    </lineage>
</organism>
<evidence type="ECO:0000256" key="1">
    <source>
        <dbReference type="SAM" id="MobiDB-lite"/>
    </source>
</evidence>
<accession>A0A9P6T0G6</accession>
<dbReference type="AlphaFoldDB" id="A0A9P6T0G6"/>
<gene>
    <name evidence="2" type="ORF">BGZ80_009429</name>
</gene>
<feature type="region of interest" description="Disordered" evidence="1">
    <location>
        <begin position="443"/>
        <end position="480"/>
    </location>
</feature>
<reference evidence="2" key="1">
    <citation type="journal article" date="2020" name="Fungal Divers.">
        <title>Resolving the Mortierellaceae phylogeny through synthesis of multi-gene phylogenetics and phylogenomics.</title>
        <authorList>
            <person name="Vandepol N."/>
            <person name="Liber J."/>
            <person name="Desiro A."/>
            <person name="Na H."/>
            <person name="Kennedy M."/>
            <person name="Barry K."/>
            <person name="Grigoriev I.V."/>
            <person name="Miller A.N."/>
            <person name="O'Donnell K."/>
            <person name="Stajich J.E."/>
            <person name="Bonito G."/>
        </authorList>
    </citation>
    <scope>NUCLEOTIDE SEQUENCE</scope>
    <source>
        <strain evidence="2">NRRL 2769</strain>
    </source>
</reference>
<feature type="compositionally biased region" description="Basic and acidic residues" evidence="1">
    <location>
        <begin position="250"/>
        <end position="272"/>
    </location>
</feature>
<protein>
    <submittedName>
        <fullName evidence="2">Uncharacterized protein</fullName>
    </submittedName>
</protein>
<feature type="region of interest" description="Disordered" evidence="1">
    <location>
        <begin position="241"/>
        <end position="272"/>
    </location>
</feature>
<proteinExistence type="predicted"/>
<dbReference type="Proteomes" id="UP000703661">
    <property type="component" value="Unassembled WGS sequence"/>
</dbReference>